<dbReference type="EMBL" id="CBSV010000260">
    <property type="protein sequence ID" value="CDH03799.1"/>
    <property type="molecule type" value="Genomic_DNA"/>
</dbReference>
<dbReference type="Proteomes" id="UP000028487">
    <property type="component" value="Unassembled WGS sequence"/>
</dbReference>
<evidence type="ECO:0000313" key="1">
    <source>
        <dbReference type="EMBL" id="CDH03799.1"/>
    </source>
</evidence>
<dbReference type="AlphaFoldDB" id="A0A077NZD6"/>
<comment type="caution">
    <text evidence="1">The sequence shown here is derived from an EMBL/GenBank/DDBJ whole genome shotgun (WGS) entry which is preliminary data.</text>
</comment>
<gene>
    <name evidence="1" type="ORF">XBFM1_850036</name>
</gene>
<name>A0A077NZD6_XENBV</name>
<protein>
    <submittedName>
        <fullName evidence="1">Uncharacterized protein</fullName>
    </submittedName>
</protein>
<proteinExistence type="predicted"/>
<sequence length="41" mass="4778">MSNGIIIIFVITMFVKCNKDNKFRTWNSQSSITRSPIKNML</sequence>
<accession>A0A077NZD6</accession>
<dbReference type="HOGENOM" id="CLU_3278876_0_0_6"/>
<reference evidence="1" key="1">
    <citation type="submission" date="2013-07" db="EMBL/GenBank/DDBJ databases">
        <title>Sub-species coevolution in mutualistic symbiosis.</title>
        <authorList>
            <person name="Murfin K."/>
            <person name="Klassen J."/>
            <person name="Lee M."/>
            <person name="Forst S."/>
            <person name="Stock P."/>
            <person name="Goodrich-Blair H."/>
        </authorList>
    </citation>
    <scope>NUCLEOTIDE SEQUENCE [LARGE SCALE GENOMIC DNA]</scope>
    <source>
        <strain evidence="1">Feltiae Moldova</strain>
    </source>
</reference>
<organism evidence="1">
    <name type="scientific">Xenorhabdus bovienii str. feltiae Moldova</name>
    <dbReference type="NCBI Taxonomy" id="1398200"/>
    <lineage>
        <taxon>Bacteria</taxon>
        <taxon>Pseudomonadati</taxon>
        <taxon>Pseudomonadota</taxon>
        <taxon>Gammaproteobacteria</taxon>
        <taxon>Enterobacterales</taxon>
        <taxon>Morganellaceae</taxon>
        <taxon>Xenorhabdus</taxon>
    </lineage>
</organism>